<sequence>MADIENDGLLSNPNRAMVSPREAAEQRWGTMIAHRYRVEELLSFDEMGALYRARDTERGAPCALRILPEIYARDPEIRDRFLRDAEAAQVLQHPNIIEVFSTGKLDDGGVYSVMQLLDGQNLRAVLDEEKRISAGRAVHIASQVCRALGTAHDMGIIHRDLKPSNIVLVTEDGELDVVKVLDFGVCSHMDSERSGVSTIDKLVGSTAYMAPEQAAGEEADPVSDIYALGTVLFEMLTGRLPYTGRNDYDIMMKKGRQEAPRVDDLVRDVPAALADLVARCLAPRPDNRIRSMRVLEVDLLRSLDPAAPRAARSSSGDSDRSERSAATSLSSGSLLPPSEPIAAASHPNMLLASASMSAPRPTAEPRLVAPPPVKEHPHAWLWLVGAGTIAVVLVLFGPRLFGGEAKPPSEGPAVLTGVTQDVDDSTPAEPPKPLDLAIPQAVDNAGDPLVLAGRADLALSEGRFCQPSGECVRDYLAALREIDPKHEAIERLTKKIPSAALDTGRKALTDKRFHDAGQVFRCVQALAPETPGVKELLAEALIGEGKILRLMKAWDELAALLEEYEKLGVKPGFDPLVLKGQGMAGKGRWQEAVDAYAAAAKMRSNDKDVKKALDEAKRQLKAAGGK</sequence>
<dbReference type="InterPro" id="IPR000719">
    <property type="entry name" value="Prot_kinase_dom"/>
</dbReference>
<evidence type="ECO:0000256" key="2">
    <source>
        <dbReference type="ARBA" id="ARBA00022741"/>
    </source>
</evidence>
<organism evidence="7 8">
    <name type="scientific">Nannocystis bainbridge</name>
    <dbReference type="NCBI Taxonomy" id="2995303"/>
    <lineage>
        <taxon>Bacteria</taxon>
        <taxon>Pseudomonadati</taxon>
        <taxon>Myxococcota</taxon>
        <taxon>Polyangia</taxon>
        <taxon>Nannocystales</taxon>
        <taxon>Nannocystaceae</taxon>
        <taxon>Nannocystis</taxon>
    </lineage>
</organism>
<feature type="region of interest" description="Disordered" evidence="5">
    <location>
        <begin position="306"/>
        <end position="342"/>
    </location>
</feature>
<dbReference type="RefSeq" id="WP_272083857.1">
    <property type="nucleotide sequence ID" value="NZ_JAQNDL010000001.1"/>
</dbReference>
<dbReference type="PANTHER" id="PTHR43289:SF6">
    <property type="entry name" value="SERINE_THREONINE-PROTEIN KINASE NEKL-3"/>
    <property type="match status" value="1"/>
</dbReference>
<gene>
    <name evidence="7" type="ORF">POL25_01170</name>
</gene>
<dbReference type="InterPro" id="IPR008271">
    <property type="entry name" value="Ser/Thr_kinase_AS"/>
</dbReference>
<keyword evidence="8" id="KW-1185">Reference proteome</keyword>
<dbReference type="PANTHER" id="PTHR43289">
    <property type="entry name" value="MITOGEN-ACTIVATED PROTEIN KINASE KINASE KINASE 20-RELATED"/>
    <property type="match status" value="1"/>
</dbReference>
<dbReference type="Proteomes" id="UP001221686">
    <property type="component" value="Unassembled WGS sequence"/>
</dbReference>
<feature type="compositionally biased region" description="Low complexity" evidence="5">
    <location>
        <begin position="324"/>
        <end position="336"/>
    </location>
</feature>
<dbReference type="SMART" id="SM00220">
    <property type="entry name" value="S_TKc"/>
    <property type="match status" value="1"/>
</dbReference>
<dbReference type="PROSITE" id="PS50011">
    <property type="entry name" value="PROTEIN_KINASE_DOM"/>
    <property type="match status" value="1"/>
</dbReference>
<dbReference type="SUPFAM" id="SSF56112">
    <property type="entry name" value="Protein kinase-like (PK-like)"/>
    <property type="match status" value="1"/>
</dbReference>
<keyword evidence="3 7" id="KW-0418">Kinase</keyword>
<dbReference type="Pfam" id="PF00069">
    <property type="entry name" value="Pkinase"/>
    <property type="match status" value="1"/>
</dbReference>
<evidence type="ECO:0000259" key="6">
    <source>
        <dbReference type="PROSITE" id="PS50011"/>
    </source>
</evidence>
<protein>
    <submittedName>
        <fullName evidence="7">Protein kinase</fullName>
    </submittedName>
</protein>
<name>A0ABT5DPA1_9BACT</name>
<evidence type="ECO:0000256" key="1">
    <source>
        <dbReference type="ARBA" id="ARBA00022679"/>
    </source>
</evidence>
<evidence type="ECO:0000256" key="3">
    <source>
        <dbReference type="ARBA" id="ARBA00022777"/>
    </source>
</evidence>
<dbReference type="GO" id="GO:0016301">
    <property type="term" value="F:kinase activity"/>
    <property type="evidence" value="ECO:0007669"/>
    <property type="project" value="UniProtKB-KW"/>
</dbReference>
<keyword evidence="1" id="KW-0808">Transferase</keyword>
<dbReference type="PROSITE" id="PS00108">
    <property type="entry name" value="PROTEIN_KINASE_ST"/>
    <property type="match status" value="1"/>
</dbReference>
<dbReference type="InterPro" id="IPR011009">
    <property type="entry name" value="Kinase-like_dom_sf"/>
</dbReference>
<dbReference type="EMBL" id="JAQNDL010000001">
    <property type="protein sequence ID" value="MDC0715480.1"/>
    <property type="molecule type" value="Genomic_DNA"/>
</dbReference>
<evidence type="ECO:0000313" key="8">
    <source>
        <dbReference type="Proteomes" id="UP001221686"/>
    </source>
</evidence>
<keyword evidence="4" id="KW-0067">ATP-binding</keyword>
<dbReference type="SUPFAM" id="SSF48452">
    <property type="entry name" value="TPR-like"/>
    <property type="match status" value="1"/>
</dbReference>
<keyword evidence="2" id="KW-0547">Nucleotide-binding</keyword>
<dbReference type="InterPro" id="IPR011990">
    <property type="entry name" value="TPR-like_helical_dom_sf"/>
</dbReference>
<reference evidence="7 8" key="1">
    <citation type="submission" date="2022-11" db="EMBL/GenBank/DDBJ databases">
        <title>Minimal conservation of predation-associated metabolite biosynthetic gene clusters underscores biosynthetic potential of Myxococcota including descriptions for ten novel species: Archangium lansinium sp. nov., Myxococcus landrumus sp. nov., Nannocystis bai.</title>
        <authorList>
            <person name="Ahearne A."/>
            <person name="Stevens C."/>
            <person name="Dowd S."/>
        </authorList>
    </citation>
    <scope>NUCLEOTIDE SEQUENCE [LARGE SCALE GENOMIC DNA]</scope>
    <source>
        <strain evidence="7 8">BB15-2</strain>
    </source>
</reference>
<feature type="region of interest" description="Disordered" evidence="5">
    <location>
        <begin position="405"/>
        <end position="430"/>
    </location>
</feature>
<feature type="domain" description="Protein kinase" evidence="6">
    <location>
        <begin position="36"/>
        <end position="300"/>
    </location>
</feature>
<dbReference type="CDD" id="cd14014">
    <property type="entry name" value="STKc_PknB_like"/>
    <property type="match status" value="1"/>
</dbReference>
<accession>A0ABT5DPA1</accession>
<dbReference type="Gene3D" id="1.10.510.10">
    <property type="entry name" value="Transferase(Phosphotransferase) domain 1"/>
    <property type="match status" value="1"/>
</dbReference>
<proteinExistence type="predicted"/>
<feature type="compositionally biased region" description="Low complexity" evidence="5">
    <location>
        <begin position="306"/>
        <end position="316"/>
    </location>
</feature>
<evidence type="ECO:0000313" key="7">
    <source>
        <dbReference type="EMBL" id="MDC0715480.1"/>
    </source>
</evidence>
<dbReference type="Gene3D" id="3.30.200.20">
    <property type="entry name" value="Phosphorylase Kinase, domain 1"/>
    <property type="match status" value="1"/>
</dbReference>
<evidence type="ECO:0000256" key="4">
    <source>
        <dbReference type="ARBA" id="ARBA00022840"/>
    </source>
</evidence>
<comment type="caution">
    <text evidence="7">The sequence shown here is derived from an EMBL/GenBank/DDBJ whole genome shotgun (WGS) entry which is preliminary data.</text>
</comment>
<dbReference type="Gene3D" id="1.25.40.10">
    <property type="entry name" value="Tetratricopeptide repeat domain"/>
    <property type="match status" value="1"/>
</dbReference>
<evidence type="ECO:0000256" key="5">
    <source>
        <dbReference type="SAM" id="MobiDB-lite"/>
    </source>
</evidence>